<gene>
    <name evidence="3" type="ORF">OTI717_LOCUS15704</name>
    <name evidence="2" type="ORF">RFH988_LOCUS18139</name>
</gene>
<feature type="coiled-coil region" evidence="1">
    <location>
        <begin position="10"/>
        <end position="44"/>
    </location>
</feature>
<evidence type="ECO:0000313" key="4">
    <source>
        <dbReference type="Proteomes" id="UP000663882"/>
    </source>
</evidence>
<dbReference type="AlphaFoldDB" id="A0A814MF96"/>
<dbReference type="Proteomes" id="UP000663882">
    <property type="component" value="Unassembled WGS sequence"/>
</dbReference>
<protein>
    <submittedName>
        <fullName evidence="2">Uncharacterized protein</fullName>
    </submittedName>
</protein>
<keyword evidence="1" id="KW-0175">Coiled coil</keyword>
<evidence type="ECO:0000256" key="1">
    <source>
        <dbReference type="SAM" id="Coils"/>
    </source>
</evidence>
<accession>A0A814MF96</accession>
<dbReference type="EMBL" id="CAJOAX010001885">
    <property type="protein sequence ID" value="CAF3753341.1"/>
    <property type="molecule type" value="Genomic_DNA"/>
</dbReference>
<organism evidence="2 4">
    <name type="scientific">Rotaria sordida</name>
    <dbReference type="NCBI Taxonomy" id="392033"/>
    <lineage>
        <taxon>Eukaryota</taxon>
        <taxon>Metazoa</taxon>
        <taxon>Spiralia</taxon>
        <taxon>Gnathifera</taxon>
        <taxon>Rotifera</taxon>
        <taxon>Eurotatoria</taxon>
        <taxon>Bdelloidea</taxon>
        <taxon>Philodinida</taxon>
        <taxon>Philodinidae</taxon>
        <taxon>Rotaria</taxon>
    </lineage>
</organism>
<sequence length="650" mass="76389">MDVDLDFCLKRFANEQLDDNIKEVAQLQRKIKTMRTKLTEISQEDDKAICQQENILADNFSNDLNKNNIAISTTRQMIENEFRKALDDIKIDIDIIAQIPIMRNNNRENNEEIRMASNKIRQQIINIDSELTHLFNMIDSNNSIHSCSRVLIWFRQHYGYINELNRIIGKNTNSGDLFAFSEKSPLMHWVMERAPLWIRRQKLIVKFIHEMDEDSITSKHLIDSLNRTTDTSNATKFIQHYIQDRQEARRHRREQLLHKLEIKLEEQLIEQQTRATELVSALCQLSARLLSEFQLNMKLKKVLHQVETSKQIVPILIDHNEEKKVDFLLIIRLEGNYNIWTSNKNSIQERFCSAFCRIMQVSTDSLRIDHIEESGVILHLMVHAPYGPFVIKQISGRGKDNEFSTLNIQTIQKCCAKFGSQIHSIVLGECTLPIEKCLMDFKWNKMRINDNRLTDNTYGFDSFDQENKESVCPQGWKRIGIKVADNDADFDVQWGSWHIAYHGTQGSYAPFILSSGLRVSTEQYFISRNHQTICLSPSIEYAAHPRHTRLWRNIPNDGEKYRYYQLVFQCRVNPAVIDDPKPETLLQDIHKTTRIDNDIPNEELEWIIQATQERIRNYIVCYGLMIRVIDCEPSDLPILNWWKNTHYNEY</sequence>
<evidence type="ECO:0000313" key="3">
    <source>
        <dbReference type="EMBL" id="CAF3753341.1"/>
    </source>
</evidence>
<dbReference type="EMBL" id="CAJNOO010001005">
    <property type="protein sequence ID" value="CAF1078157.1"/>
    <property type="molecule type" value="Genomic_DNA"/>
</dbReference>
<dbReference type="Proteomes" id="UP000663823">
    <property type="component" value="Unassembled WGS sequence"/>
</dbReference>
<reference evidence="2" key="1">
    <citation type="submission" date="2021-02" db="EMBL/GenBank/DDBJ databases">
        <authorList>
            <person name="Nowell W R."/>
        </authorList>
    </citation>
    <scope>NUCLEOTIDE SEQUENCE</scope>
</reference>
<evidence type="ECO:0000313" key="2">
    <source>
        <dbReference type="EMBL" id="CAF1078157.1"/>
    </source>
</evidence>
<dbReference type="OrthoDB" id="10048812at2759"/>
<name>A0A814MF96_9BILA</name>
<comment type="caution">
    <text evidence="2">The sequence shown here is derived from an EMBL/GenBank/DDBJ whole genome shotgun (WGS) entry which is preliminary data.</text>
</comment>
<proteinExistence type="predicted"/>